<dbReference type="RefSeq" id="WP_171320399.1">
    <property type="nucleotide sequence ID" value="NZ_VTXO01000001.1"/>
</dbReference>
<gene>
    <name evidence="2" type="ORF">F0237_03260</name>
</gene>
<reference evidence="2 3" key="1">
    <citation type="submission" date="2019-08" db="EMBL/GenBank/DDBJ databases">
        <title>Draft genome sequencing and comparative genomics of hatchery-associated Vibrios.</title>
        <authorList>
            <person name="Kehlet-Delgado H."/>
            <person name="Mueller R.S."/>
        </authorList>
    </citation>
    <scope>NUCLEOTIDE SEQUENCE [LARGE SCALE GENOMIC DNA]</scope>
    <source>
        <strain evidence="2 3">01-65-5-1</strain>
    </source>
</reference>
<dbReference type="Pfam" id="PF12697">
    <property type="entry name" value="Abhydrolase_6"/>
    <property type="match status" value="1"/>
</dbReference>
<dbReference type="InterPro" id="IPR029058">
    <property type="entry name" value="AB_hydrolase_fold"/>
</dbReference>
<dbReference type="PANTHER" id="PTHR47751">
    <property type="entry name" value="SUPERFAMILY HYDROLASE, PUTATIVE (AFU_ORTHOLOGUE AFUA_2G16580)-RELATED"/>
    <property type="match status" value="1"/>
</dbReference>
<dbReference type="Gene3D" id="1.10.10.800">
    <property type="match status" value="1"/>
</dbReference>
<accession>A0AAE5LGR8</accession>
<dbReference type="GO" id="GO:0016787">
    <property type="term" value="F:hydrolase activity"/>
    <property type="evidence" value="ECO:0007669"/>
    <property type="project" value="UniProtKB-KW"/>
</dbReference>
<dbReference type="Proteomes" id="UP000572722">
    <property type="component" value="Unassembled WGS sequence"/>
</dbReference>
<evidence type="ECO:0000259" key="1">
    <source>
        <dbReference type="Pfam" id="PF12697"/>
    </source>
</evidence>
<dbReference type="EMBL" id="VTXO01000001">
    <property type="protein sequence ID" value="NOI79670.1"/>
    <property type="molecule type" value="Genomic_DNA"/>
</dbReference>
<dbReference type="InterPro" id="IPR051411">
    <property type="entry name" value="Polyketide_trans_af380"/>
</dbReference>
<dbReference type="PANTHER" id="PTHR47751:SF1">
    <property type="entry name" value="SUPERFAMILY HYDROLASE, PUTATIVE (AFU_ORTHOLOGUE AFUA_2G16580)-RELATED"/>
    <property type="match status" value="1"/>
</dbReference>
<proteinExistence type="predicted"/>
<sequence>MQTIQLDTRVGSLAANLYLPEGIEKPPVVIVTGAWTTVKEQMPAVYAKALVEQGYAALTFDFRGWGQSDDDIRFLENPQRKAQDISAVIDAVKSLEQVDGSRIAGLGICASAGYMLDATAANANVKAVALVAPWLHDKSMATAMYGGEESVSNLLLASQQASQSTEPVYIEAASLTNESALMYQAPYYTETDRGLIAEYDNQFNVASWDGWLSYNAHLSALIQNKPVLMVASEDMALPAGAHQYLELAGDNVTATWFEGVSQFDFYDQPQAVSNAVEAITKHFAANL</sequence>
<dbReference type="SUPFAM" id="SSF53474">
    <property type="entry name" value="alpha/beta-Hydrolases"/>
    <property type="match status" value="1"/>
</dbReference>
<organism evidence="2 3">
    <name type="scientific">Vibrio tubiashii</name>
    <dbReference type="NCBI Taxonomy" id="29498"/>
    <lineage>
        <taxon>Bacteria</taxon>
        <taxon>Pseudomonadati</taxon>
        <taxon>Pseudomonadota</taxon>
        <taxon>Gammaproteobacteria</taxon>
        <taxon>Vibrionales</taxon>
        <taxon>Vibrionaceae</taxon>
        <taxon>Vibrio</taxon>
        <taxon>Vibrio oreintalis group</taxon>
    </lineage>
</organism>
<name>A0AAE5LGR8_9VIBR</name>
<keyword evidence="2" id="KW-0378">Hydrolase</keyword>
<dbReference type="InterPro" id="IPR000073">
    <property type="entry name" value="AB_hydrolase_1"/>
</dbReference>
<evidence type="ECO:0000313" key="3">
    <source>
        <dbReference type="Proteomes" id="UP000572722"/>
    </source>
</evidence>
<evidence type="ECO:0000313" key="2">
    <source>
        <dbReference type="EMBL" id="NOI79670.1"/>
    </source>
</evidence>
<dbReference type="AlphaFoldDB" id="A0AAE5LGR8"/>
<dbReference type="Gene3D" id="3.40.50.1820">
    <property type="entry name" value="alpha/beta hydrolase"/>
    <property type="match status" value="1"/>
</dbReference>
<comment type="caution">
    <text evidence="2">The sequence shown here is derived from an EMBL/GenBank/DDBJ whole genome shotgun (WGS) entry which is preliminary data.</text>
</comment>
<feature type="domain" description="AB hydrolase-1" evidence="1">
    <location>
        <begin position="28"/>
        <end position="273"/>
    </location>
</feature>
<protein>
    <submittedName>
        <fullName evidence="2">Alpha/beta hydrolase</fullName>
    </submittedName>
</protein>